<gene>
    <name evidence="1" type="ORF">BJX63DRAFT_424267</name>
</gene>
<dbReference type="Pfam" id="PF23397">
    <property type="entry name" value="DUF7104"/>
    <property type="match status" value="2"/>
</dbReference>
<dbReference type="InterPro" id="IPR036770">
    <property type="entry name" value="Ankyrin_rpt-contain_sf"/>
</dbReference>
<dbReference type="Proteomes" id="UP001610334">
    <property type="component" value="Unassembled WGS sequence"/>
</dbReference>
<evidence type="ECO:0000313" key="2">
    <source>
        <dbReference type="Proteomes" id="UP001610334"/>
    </source>
</evidence>
<dbReference type="InterPro" id="IPR055530">
    <property type="entry name" value="DUF7104"/>
</dbReference>
<accession>A0ABR4H0C9</accession>
<protein>
    <submittedName>
        <fullName evidence="1">Uncharacterized protein</fullName>
    </submittedName>
</protein>
<dbReference type="Gene3D" id="1.25.40.20">
    <property type="entry name" value="Ankyrin repeat-containing domain"/>
    <property type="match status" value="1"/>
</dbReference>
<sequence length="611" mass="67469">MLMLCVFAGGPLDLKIIASSVLLRLPDYVLKICTSSLLSVSDDIDSDDGDGCRFSEIAAHEMLATKTVDLLLKQTEELTEETAMKQPVLIYAASHWPTHITALGDTSLWPAGLPDKVDRLFIEPTIYFNWLRIAERATRLGYQWNISPEDCEPPIYRASELSLLRTVDILENQGADPLQSGALRVAVRLGHLELVDLLLKKNLSIPKERLRTIMDTMRELGLLHDPSQSSGKALLGWRDMGLVSFTLPGKIVNEMFDLLFGRCKDEIQIPPDLLDPAVFGQMDCDIIADIILRKPAGFNMDGPFLVLQARSDIRVTEGVLASAARNFWGKDVLRLLWARMLISAASYTRSSGNLEFLIDELGPVIKNSYQAAFEISAKMIELAISTLDEPLEMLELFRGNSTSEVAVTQTMVSAAAIHRKQASSLIDHLSRMQEHPIPVTENVLIAALQSDPSIAETLIEKCPEVPITDGLFLAACSHPPVLSRLLDKRGDCVPIDQIVSKFTSDEPPPDEVLEMLFDRKLLDVDEKLLEAMAGRYETLTSVLSQAPDMPISHQVLVEAAKDPRSISILLDKRSSAPITENVVRAALCNGVFDAGACRIWVADVLSAQPQR</sequence>
<keyword evidence="2" id="KW-1185">Reference proteome</keyword>
<dbReference type="EMBL" id="JBFXLT010000101">
    <property type="protein sequence ID" value="KAL2808908.1"/>
    <property type="molecule type" value="Genomic_DNA"/>
</dbReference>
<comment type="caution">
    <text evidence="1">The sequence shown here is derived from an EMBL/GenBank/DDBJ whole genome shotgun (WGS) entry which is preliminary data.</text>
</comment>
<evidence type="ECO:0000313" key="1">
    <source>
        <dbReference type="EMBL" id="KAL2808908.1"/>
    </source>
</evidence>
<dbReference type="SUPFAM" id="SSF48403">
    <property type="entry name" value="Ankyrin repeat"/>
    <property type="match status" value="1"/>
</dbReference>
<reference evidence="1 2" key="1">
    <citation type="submission" date="2024-07" db="EMBL/GenBank/DDBJ databases">
        <title>Section-level genome sequencing and comparative genomics of Aspergillus sections Usti and Cavernicolus.</title>
        <authorList>
            <consortium name="Lawrence Berkeley National Laboratory"/>
            <person name="Nybo J.L."/>
            <person name="Vesth T.C."/>
            <person name="Theobald S."/>
            <person name="Frisvad J.C."/>
            <person name="Larsen T.O."/>
            <person name="Kjaerboelling I."/>
            <person name="Rothschild-Mancinelli K."/>
            <person name="Lyhne E.K."/>
            <person name="Kogle M.E."/>
            <person name="Barry K."/>
            <person name="Clum A."/>
            <person name="Na H."/>
            <person name="Ledsgaard L."/>
            <person name="Lin J."/>
            <person name="Lipzen A."/>
            <person name="Kuo A."/>
            <person name="Riley R."/>
            <person name="Mondo S."/>
            <person name="Labutti K."/>
            <person name="Haridas S."/>
            <person name="Pangalinan J."/>
            <person name="Salamov A.A."/>
            <person name="Simmons B.A."/>
            <person name="Magnuson J.K."/>
            <person name="Chen J."/>
            <person name="Drula E."/>
            <person name="Henrissat B."/>
            <person name="Wiebenga A."/>
            <person name="Lubbers R.J."/>
            <person name="Gomes A.C."/>
            <person name="Makela M.R."/>
            <person name="Stajich J."/>
            <person name="Grigoriev I.V."/>
            <person name="Mortensen U.H."/>
            <person name="De Vries R.P."/>
            <person name="Baker S.E."/>
            <person name="Andersen M.R."/>
        </authorList>
    </citation>
    <scope>NUCLEOTIDE SEQUENCE [LARGE SCALE GENOMIC DNA]</scope>
    <source>
        <strain evidence="1 2">CBS 588.65</strain>
    </source>
</reference>
<organism evidence="1 2">
    <name type="scientific">Aspergillus granulosus</name>
    <dbReference type="NCBI Taxonomy" id="176169"/>
    <lineage>
        <taxon>Eukaryota</taxon>
        <taxon>Fungi</taxon>
        <taxon>Dikarya</taxon>
        <taxon>Ascomycota</taxon>
        <taxon>Pezizomycotina</taxon>
        <taxon>Eurotiomycetes</taxon>
        <taxon>Eurotiomycetidae</taxon>
        <taxon>Eurotiales</taxon>
        <taxon>Aspergillaceae</taxon>
        <taxon>Aspergillus</taxon>
        <taxon>Aspergillus subgen. Nidulantes</taxon>
    </lineage>
</organism>
<name>A0ABR4H0C9_9EURO</name>
<proteinExistence type="predicted"/>